<dbReference type="AlphaFoldDB" id="A0A0C3B3P1"/>
<organism evidence="2 3">
    <name type="scientific">Piloderma croceum (strain F 1598)</name>
    <dbReference type="NCBI Taxonomy" id="765440"/>
    <lineage>
        <taxon>Eukaryota</taxon>
        <taxon>Fungi</taxon>
        <taxon>Dikarya</taxon>
        <taxon>Basidiomycota</taxon>
        <taxon>Agaricomycotina</taxon>
        <taxon>Agaricomycetes</taxon>
        <taxon>Agaricomycetidae</taxon>
        <taxon>Atheliales</taxon>
        <taxon>Atheliaceae</taxon>
        <taxon>Piloderma</taxon>
    </lineage>
</organism>
<feature type="region of interest" description="Disordered" evidence="1">
    <location>
        <begin position="18"/>
        <end position="44"/>
    </location>
</feature>
<protein>
    <submittedName>
        <fullName evidence="2">Uncharacterized protein</fullName>
    </submittedName>
</protein>
<keyword evidence="3" id="KW-1185">Reference proteome</keyword>
<feature type="non-terminal residue" evidence="2">
    <location>
        <position position="1"/>
    </location>
</feature>
<dbReference type="EMBL" id="KN833189">
    <property type="protein sequence ID" value="KIM71912.1"/>
    <property type="molecule type" value="Genomic_DNA"/>
</dbReference>
<feature type="region of interest" description="Disordered" evidence="1">
    <location>
        <begin position="61"/>
        <end position="96"/>
    </location>
</feature>
<dbReference type="HOGENOM" id="CLU_1161715_0_0_1"/>
<evidence type="ECO:0000313" key="3">
    <source>
        <dbReference type="Proteomes" id="UP000054166"/>
    </source>
</evidence>
<reference evidence="2 3" key="1">
    <citation type="submission" date="2014-04" db="EMBL/GenBank/DDBJ databases">
        <authorList>
            <consortium name="DOE Joint Genome Institute"/>
            <person name="Kuo A."/>
            <person name="Tarkka M."/>
            <person name="Buscot F."/>
            <person name="Kohler A."/>
            <person name="Nagy L.G."/>
            <person name="Floudas D."/>
            <person name="Copeland A."/>
            <person name="Barry K.W."/>
            <person name="Cichocki N."/>
            <person name="Veneault-Fourrey C."/>
            <person name="LaButti K."/>
            <person name="Lindquist E.A."/>
            <person name="Lipzen A."/>
            <person name="Lundell T."/>
            <person name="Morin E."/>
            <person name="Murat C."/>
            <person name="Sun H."/>
            <person name="Tunlid A."/>
            <person name="Henrissat B."/>
            <person name="Grigoriev I.V."/>
            <person name="Hibbett D.S."/>
            <person name="Martin F."/>
            <person name="Nordberg H.P."/>
            <person name="Cantor M.N."/>
            <person name="Hua S.X."/>
        </authorList>
    </citation>
    <scope>NUCLEOTIDE SEQUENCE [LARGE SCALE GENOMIC DNA]</scope>
    <source>
        <strain evidence="2 3">F 1598</strain>
    </source>
</reference>
<gene>
    <name evidence="2" type="ORF">PILCRDRAFT_93671</name>
</gene>
<sequence length="243" mass="26385">TFIEQMKADIIRRAEAISDLESEEEDHIDDPTHKAGKGRTVVFEEELDEDVDTVGGIKVKVLGDGEETSGVEDEGDEDDALEEGQGEEEKRPNPETILELAYIREPGLFERDARTRRGKGRVELREATGWSDEQIEGWKIMLERNPKKDKILQKHEFTGNQPLQGPVEGPSSAGRGRGRGRGGGQGRGGRGGQTGQGQGRGGGSGGSARERAWKDKNKASRGNHNRKRGHDKKMAGAGGPPVG</sequence>
<feature type="compositionally biased region" description="Basic residues" evidence="1">
    <location>
        <begin position="219"/>
        <end position="231"/>
    </location>
</feature>
<dbReference type="InParanoid" id="A0A0C3B3P1"/>
<feature type="compositionally biased region" description="Gly residues" evidence="1">
    <location>
        <begin position="181"/>
        <end position="206"/>
    </location>
</feature>
<accession>A0A0C3B3P1</accession>
<feature type="compositionally biased region" description="Acidic residues" evidence="1">
    <location>
        <begin position="18"/>
        <end position="28"/>
    </location>
</feature>
<reference evidence="3" key="2">
    <citation type="submission" date="2015-01" db="EMBL/GenBank/DDBJ databases">
        <title>Evolutionary Origins and Diversification of the Mycorrhizal Mutualists.</title>
        <authorList>
            <consortium name="DOE Joint Genome Institute"/>
            <consortium name="Mycorrhizal Genomics Consortium"/>
            <person name="Kohler A."/>
            <person name="Kuo A."/>
            <person name="Nagy L.G."/>
            <person name="Floudas D."/>
            <person name="Copeland A."/>
            <person name="Barry K.W."/>
            <person name="Cichocki N."/>
            <person name="Veneault-Fourrey C."/>
            <person name="LaButti K."/>
            <person name="Lindquist E.A."/>
            <person name="Lipzen A."/>
            <person name="Lundell T."/>
            <person name="Morin E."/>
            <person name="Murat C."/>
            <person name="Riley R."/>
            <person name="Ohm R."/>
            <person name="Sun H."/>
            <person name="Tunlid A."/>
            <person name="Henrissat B."/>
            <person name="Grigoriev I.V."/>
            <person name="Hibbett D.S."/>
            <person name="Martin F."/>
        </authorList>
    </citation>
    <scope>NUCLEOTIDE SEQUENCE [LARGE SCALE GENOMIC DNA]</scope>
    <source>
        <strain evidence="3">F 1598</strain>
    </source>
</reference>
<dbReference type="OrthoDB" id="5577209at2759"/>
<feature type="region of interest" description="Disordered" evidence="1">
    <location>
        <begin position="149"/>
        <end position="243"/>
    </location>
</feature>
<evidence type="ECO:0000256" key="1">
    <source>
        <dbReference type="SAM" id="MobiDB-lite"/>
    </source>
</evidence>
<feature type="region of interest" description="Disordered" evidence="1">
    <location>
        <begin position="111"/>
        <end position="134"/>
    </location>
</feature>
<feature type="compositionally biased region" description="Basic and acidic residues" evidence="1">
    <location>
        <begin position="208"/>
        <end position="218"/>
    </location>
</feature>
<name>A0A0C3B3P1_PILCF</name>
<dbReference type="Proteomes" id="UP000054166">
    <property type="component" value="Unassembled WGS sequence"/>
</dbReference>
<feature type="compositionally biased region" description="Acidic residues" evidence="1">
    <location>
        <begin position="64"/>
        <end position="86"/>
    </location>
</feature>
<proteinExistence type="predicted"/>
<feature type="compositionally biased region" description="Basic and acidic residues" evidence="1">
    <location>
        <begin position="111"/>
        <end position="126"/>
    </location>
</feature>
<evidence type="ECO:0000313" key="2">
    <source>
        <dbReference type="EMBL" id="KIM71912.1"/>
    </source>
</evidence>